<reference evidence="2" key="1">
    <citation type="submission" date="2021-02" db="EMBL/GenBank/DDBJ databases">
        <authorList>
            <person name="Nowell W R."/>
        </authorList>
    </citation>
    <scope>NUCLEOTIDE SEQUENCE</scope>
</reference>
<name>A0A818AL14_9BILA</name>
<proteinExistence type="predicted"/>
<gene>
    <name evidence="2" type="ORF">FME351_LOCUS9619</name>
    <name evidence="3" type="ORF">TSG867_LOCUS22498</name>
</gene>
<dbReference type="PROSITE" id="PS50878">
    <property type="entry name" value="RT_POL"/>
    <property type="match status" value="1"/>
</dbReference>
<comment type="caution">
    <text evidence="2">The sequence shown here is derived from an EMBL/GenBank/DDBJ whole genome shotgun (WGS) entry which is preliminary data.</text>
</comment>
<protein>
    <recommendedName>
        <fullName evidence="1">Reverse transcriptase domain-containing protein</fullName>
    </recommendedName>
</protein>
<dbReference type="InterPro" id="IPR000477">
    <property type="entry name" value="RT_dom"/>
</dbReference>
<evidence type="ECO:0000313" key="2">
    <source>
        <dbReference type="EMBL" id="CAF3407056.1"/>
    </source>
</evidence>
<dbReference type="EMBL" id="CAJNYU010001042">
    <property type="protein sequence ID" value="CAF3407056.1"/>
    <property type="molecule type" value="Genomic_DNA"/>
</dbReference>
<sequence>MTKTNTYEELPNNICPLTEIFQKVVSLLNRLLKSNAIIKEQHKELHPHRDKLVLAHLYFIPKSRKPLTPLRPISSCINGPTACISSFLQFLLGPVFLKVAQQTTFTSGIDVVRALQKYRDSGRLKPTTLFVTFDVTDLYTMIPRQGAIDRLS</sequence>
<evidence type="ECO:0000313" key="3">
    <source>
        <dbReference type="EMBL" id="CAF4519909.1"/>
    </source>
</evidence>
<evidence type="ECO:0000259" key="1">
    <source>
        <dbReference type="PROSITE" id="PS50878"/>
    </source>
</evidence>
<dbReference type="Proteomes" id="UP000663869">
    <property type="component" value="Unassembled WGS sequence"/>
</dbReference>
<dbReference type="Proteomes" id="UP000663862">
    <property type="component" value="Unassembled WGS sequence"/>
</dbReference>
<evidence type="ECO:0000313" key="4">
    <source>
        <dbReference type="Proteomes" id="UP000663869"/>
    </source>
</evidence>
<accession>A0A818AL14</accession>
<feature type="domain" description="Reverse transcriptase" evidence="1">
    <location>
        <begin position="41"/>
        <end position="152"/>
    </location>
</feature>
<dbReference type="AlphaFoldDB" id="A0A818AL14"/>
<dbReference type="EMBL" id="CAJOBQ010001840">
    <property type="protein sequence ID" value="CAF4519909.1"/>
    <property type="molecule type" value="Genomic_DNA"/>
</dbReference>
<organism evidence="2 4">
    <name type="scientific">Rotaria socialis</name>
    <dbReference type="NCBI Taxonomy" id="392032"/>
    <lineage>
        <taxon>Eukaryota</taxon>
        <taxon>Metazoa</taxon>
        <taxon>Spiralia</taxon>
        <taxon>Gnathifera</taxon>
        <taxon>Rotifera</taxon>
        <taxon>Eurotatoria</taxon>
        <taxon>Bdelloidea</taxon>
        <taxon>Philodinida</taxon>
        <taxon>Philodinidae</taxon>
        <taxon>Rotaria</taxon>
    </lineage>
</organism>